<feature type="transmembrane region" description="Helical" evidence="9">
    <location>
        <begin position="261"/>
        <end position="285"/>
    </location>
</feature>
<keyword evidence="6 11" id="KW-0418">Kinase</keyword>
<evidence type="ECO:0000256" key="8">
    <source>
        <dbReference type="ARBA" id="ARBA00023012"/>
    </source>
</evidence>
<feature type="domain" description="Histidine kinase" evidence="10">
    <location>
        <begin position="469"/>
        <end position="673"/>
    </location>
</feature>
<accession>A0ABW4LSH5</accession>
<feature type="transmembrane region" description="Helical" evidence="9">
    <location>
        <begin position="224"/>
        <end position="246"/>
    </location>
</feature>
<keyword evidence="3" id="KW-0597">Phosphoprotein</keyword>
<evidence type="ECO:0000256" key="2">
    <source>
        <dbReference type="ARBA" id="ARBA00012438"/>
    </source>
</evidence>
<feature type="transmembrane region" description="Helical" evidence="9">
    <location>
        <begin position="99"/>
        <end position="118"/>
    </location>
</feature>
<organism evidence="11 12">
    <name type="scientific">Bacillus salitolerans</name>
    <dbReference type="NCBI Taxonomy" id="1437434"/>
    <lineage>
        <taxon>Bacteria</taxon>
        <taxon>Bacillati</taxon>
        <taxon>Bacillota</taxon>
        <taxon>Bacilli</taxon>
        <taxon>Bacillales</taxon>
        <taxon>Bacillaceae</taxon>
        <taxon>Bacillus</taxon>
    </lineage>
</organism>
<evidence type="ECO:0000256" key="1">
    <source>
        <dbReference type="ARBA" id="ARBA00000085"/>
    </source>
</evidence>
<dbReference type="PROSITE" id="PS50109">
    <property type="entry name" value="HIS_KIN"/>
    <property type="match status" value="1"/>
</dbReference>
<feature type="transmembrane region" description="Helical" evidence="9">
    <location>
        <begin position="152"/>
        <end position="173"/>
    </location>
</feature>
<dbReference type="SMART" id="SM00387">
    <property type="entry name" value="HATPase_c"/>
    <property type="match status" value="1"/>
</dbReference>
<sequence>MKSVPKYYEMMRTTCIFEECQFAPMPPTTTEELSKLNITGDNYAFLFVLMDTLLILYFYMTALIVFWKCFSEPMGLFAGLMLVSFGTAFPSLVGVAGENINFIFVLGWTAFIVFFMIFPNGRFFPNWTSIIAGTYIGIQILGLLFPESFFNILMMPIWLKSVMLLIPLLTMGFSQIYRFIKVSDSTERQQTKWVVYGFALTLVGFIFINFLYVPGIMKGALSYLYLNAFINLCMAIIPTTLTFAILKHRLWDIDPIVNRTLVYGVLSLCVILIYIVPVSYLSRIFQTKDNMIISLIATALVAIVFAPLKARLQRLINRILYGKKDEPFSVLANLSQQWEKPMTVEATIDVVAATIRESLRLPYTAISFTIDSRDTVVAASGTAIGDVSMIPIIYRGETLGSLLICPRSPGEELGKDDRQLLDVLIRQSGPIIQGIKMSVGMKLLVEEVQESRGKLVLAREEERRKIRRNLHDDLAPRLAALALNVATAERFVSKDPSLTVNILTELKQTIRSTVNDIRKWVHDLRPPALDELGLIGAIEQRIQELTKTTHQLSESLTIPTVKVEFKIEGRIPILPAAVEVAIYRIVTESLVNVVRHSSAKHCTIKIISEEDAYICMEIVDDGIGLGEHRMSFPNGGIGMQSMREQAVELGGTCTIETRIEGGVRIFTILPYERREM</sequence>
<feature type="transmembrane region" description="Helical" evidence="9">
    <location>
        <begin position="127"/>
        <end position="146"/>
    </location>
</feature>
<dbReference type="Gene3D" id="3.30.565.10">
    <property type="entry name" value="Histidine kinase-like ATPase, C-terminal domain"/>
    <property type="match status" value="1"/>
</dbReference>
<reference evidence="12" key="1">
    <citation type="journal article" date="2019" name="Int. J. Syst. Evol. Microbiol.">
        <title>The Global Catalogue of Microorganisms (GCM) 10K type strain sequencing project: providing services to taxonomists for standard genome sequencing and annotation.</title>
        <authorList>
            <consortium name="The Broad Institute Genomics Platform"/>
            <consortium name="The Broad Institute Genome Sequencing Center for Infectious Disease"/>
            <person name="Wu L."/>
            <person name="Ma J."/>
        </authorList>
    </citation>
    <scope>NUCLEOTIDE SEQUENCE [LARGE SCALE GENOMIC DNA]</scope>
    <source>
        <strain evidence="12">CCUG 49339</strain>
    </source>
</reference>
<keyword evidence="9" id="KW-0472">Membrane</keyword>
<evidence type="ECO:0000256" key="9">
    <source>
        <dbReference type="SAM" id="Phobius"/>
    </source>
</evidence>
<evidence type="ECO:0000256" key="6">
    <source>
        <dbReference type="ARBA" id="ARBA00022777"/>
    </source>
</evidence>
<dbReference type="SUPFAM" id="SSF55874">
    <property type="entry name" value="ATPase domain of HSP90 chaperone/DNA topoisomerase II/histidine kinase"/>
    <property type="match status" value="1"/>
</dbReference>
<evidence type="ECO:0000256" key="3">
    <source>
        <dbReference type="ARBA" id="ARBA00022553"/>
    </source>
</evidence>
<dbReference type="EMBL" id="JBHUEM010000028">
    <property type="protein sequence ID" value="MFD1738018.1"/>
    <property type="molecule type" value="Genomic_DNA"/>
</dbReference>
<evidence type="ECO:0000259" key="10">
    <source>
        <dbReference type="PROSITE" id="PS50109"/>
    </source>
</evidence>
<keyword evidence="4" id="KW-0808">Transferase</keyword>
<keyword evidence="12" id="KW-1185">Reference proteome</keyword>
<dbReference type="InterPro" id="IPR003594">
    <property type="entry name" value="HATPase_dom"/>
</dbReference>
<evidence type="ECO:0000313" key="11">
    <source>
        <dbReference type="EMBL" id="MFD1738018.1"/>
    </source>
</evidence>
<dbReference type="InterPro" id="IPR036890">
    <property type="entry name" value="HATPase_C_sf"/>
</dbReference>
<dbReference type="InterPro" id="IPR050482">
    <property type="entry name" value="Sensor_HK_TwoCompSys"/>
</dbReference>
<dbReference type="CDD" id="cd16917">
    <property type="entry name" value="HATPase_UhpB-NarQ-NarX-like"/>
    <property type="match status" value="1"/>
</dbReference>
<keyword evidence="7" id="KW-0067">ATP-binding</keyword>
<keyword evidence="9" id="KW-1133">Transmembrane helix</keyword>
<dbReference type="EC" id="2.7.13.3" evidence="2"/>
<protein>
    <recommendedName>
        <fullName evidence="2">histidine kinase</fullName>
        <ecNumber evidence="2">2.7.13.3</ecNumber>
    </recommendedName>
</protein>
<proteinExistence type="predicted"/>
<keyword evidence="9" id="KW-0812">Transmembrane</keyword>
<dbReference type="PANTHER" id="PTHR24421">
    <property type="entry name" value="NITRATE/NITRITE SENSOR PROTEIN NARX-RELATED"/>
    <property type="match status" value="1"/>
</dbReference>
<keyword evidence="5" id="KW-0547">Nucleotide-binding</keyword>
<feature type="transmembrane region" description="Helical" evidence="9">
    <location>
        <begin position="193"/>
        <end position="212"/>
    </location>
</feature>
<evidence type="ECO:0000313" key="12">
    <source>
        <dbReference type="Proteomes" id="UP001597214"/>
    </source>
</evidence>
<name>A0ABW4LSH5_9BACI</name>
<feature type="transmembrane region" description="Helical" evidence="9">
    <location>
        <begin position="74"/>
        <end position="93"/>
    </location>
</feature>
<gene>
    <name evidence="11" type="ORF">ACFSCX_15890</name>
</gene>
<dbReference type="Pfam" id="PF07730">
    <property type="entry name" value="HisKA_3"/>
    <property type="match status" value="1"/>
</dbReference>
<keyword evidence="8" id="KW-0902">Two-component regulatory system</keyword>
<dbReference type="Gene3D" id="1.20.5.1930">
    <property type="match status" value="1"/>
</dbReference>
<dbReference type="InterPro" id="IPR005467">
    <property type="entry name" value="His_kinase_dom"/>
</dbReference>
<dbReference type="InterPro" id="IPR011712">
    <property type="entry name" value="Sig_transdc_His_kin_sub3_dim/P"/>
</dbReference>
<evidence type="ECO:0000256" key="7">
    <source>
        <dbReference type="ARBA" id="ARBA00022840"/>
    </source>
</evidence>
<feature type="transmembrane region" description="Helical" evidence="9">
    <location>
        <begin position="291"/>
        <end position="308"/>
    </location>
</feature>
<feature type="transmembrane region" description="Helical" evidence="9">
    <location>
        <begin position="43"/>
        <end position="67"/>
    </location>
</feature>
<dbReference type="Proteomes" id="UP001597214">
    <property type="component" value="Unassembled WGS sequence"/>
</dbReference>
<comment type="caution">
    <text evidence="11">The sequence shown here is derived from an EMBL/GenBank/DDBJ whole genome shotgun (WGS) entry which is preliminary data.</text>
</comment>
<dbReference type="Pfam" id="PF02518">
    <property type="entry name" value="HATPase_c"/>
    <property type="match status" value="1"/>
</dbReference>
<dbReference type="PANTHER" id="PTHR24421:SF10">
    <property type="entry name" value="NITRATE_NITRITE SENSOR PROTEIN NARQ"/>
    <property type="match status" value="1"/>
</dbReference>
<dbReference type="RefSeq" id="WP_377929235.1">
    <property type="nucleotide sequence ID" value="NZ_JBHUEM010000028.1"/>
</dbReference>
<evidence type="ECO:0000256" key="4">
    <source>
        <dbReference type="ARBA" id="ARBA00022679"/>
    </source>
</evidence>
<evidence type="ECO:0000256" key="5">
    <source>
        <dbReference type="ARBA" id="ARBA00022741"/>
    </source>
</evidence>
<dbReference type="GO" id="GO:0016301">
    <property type="term" value="F:kinase activity"/>
    <property type="evidence" value="ECO:0007669"/>
    <property type="project" value="UniProtKB-KW"/>
</dbReference>
<comment type="catalytic activity">
    <reaction evidence="1">
        <text>ATP + protein L-histidine = ADP + protein N-phospho-L-histidine.</text>
        <dbReference type="EC" id="2.7.13.3"/>
    </reaction>
</comment>